<dbReference type="InterPro" id="IPR048951">
    <property type="entry name" value="Ppx_C"/>
</dbReference>
<evidence type="ECO:0000259" key="1">
    <source>
        <dbReference type="Pfam" id="PF02541"/>
    </source>
</evidence>
<accession>A0ABR9Y1M6</accession>
<feature type="domain" description="Exopolyphosphatase C-terminal" evidence="2">
    <location>
        <begin position="313"/>
        <end position="481"/>
    </location>
</feature>
<dbReference type="InterPro" id="IPR050273">
    <property type="entry name" value="GppA/Ppx_hydrolase"/>
</dbReference>
<dbReference type="SUPFAM" id="SSF109604">
    <property type="entry name" value="HD-domain/PDEase-like"/>
    <property type="match status" value="1"/>
</dbReference>
<evidence type="ECO:0000313" key="4">
    <source>
        <dbReference type="Proteomes" id="UP000623107"/>
    </source>
</evidence>
<name>A0ABR9Y1M6_9PROT</name>
<reference evidence="3" key="1">
    <citation type="submission" date="2020-04" db="EMBL/GenBank/DDBJ databases">
        <authorList>
            <person name="Sombolestani A."/>
        </authorList>
    </citation>
    <scope>NUCLEOTIDE SEQUENCE</scope>
    <source>
        <strain evidence="3">LMG 31484</strain>
    </source>
</reference>
<dbReference type="Gene3D" id="1.10.3210.10">
    <property type="entry name" value="Hypothetical protein af1432"/>
    <property type="match status" value="1"/>
</dbReference>
<evidence type="ECO:0000313" key="3">
    <source>
        <dbReference type="EMBL" id="MBF0857850.1"/>
    </source>
</evidence>
<dbReference type="RefSeq" id="WP_194258646.1">
    <property type="nucleotide sequence ID" value="NZ_JABCQG010000001.1"/>
</dbReference>
<dbReference type="Proteomes" id="UP000623107">
    <property type="component" value="Unassembled WGS sequence"/>
</dbReference>
<dbReference type="CDD" id="cd24052">
    <property type="entry name" value="ASKHA_NBD_HpPPX-GppA-like"/>
    <property type="match status" value="1"/>
</dbReference>
<comment type="caution">
    <text evidence="3">The sequence shown here is derived from an EMBL/GenBank/DDBJ whole genome shotgun (WGS) entry which is preliminary data.</text>
</comment>
<dbReference type="Pfam" id="PF21697">
    <property type="entry name" value="Ppx_C"/>
    <property type="match status" value="1"/>
</dbReference>
<proteinExistence type="predicted"/>
<dbReference type="Gene3D" id="3.30.420.40">
    <property type="match status" value="1"/>
</dbReference>
<dbReference type="InterPro" id="IPR003695">
    <property type="entry name" value="Ppx_GppA_N"/>
</dbReference>
<feature type="domain" description="Ppx/GppA phosphatase N-terminal" evidence="1">
    <location>
        <begin position="23"/>
        <end position="298"/>
    </location>
</feature>
<reference evidence="3" key="2">
    <citation type="submission" date="2020-11" db="EMBL/GenBank/DDBJ databases">
        <title>Description of novel Gluconobacter species.</title>
        <authorList>
            <person name="Cleenwerck I."/>
            <person name="Cnockaert M."/>
            <person name="Borremans W."/>
            <person name="Wieme A.D."/>
            <person name="De Vuyst L."/>
            <person name="Vandamme P."/>
        </authorList>
    </citation>
    <scope>NUCLEOTIDE SEQUENCE</scope>
    <source>
        <strain evidence="3">LMG 31484</strain>
    </source>
</reference>
<protein>
    <submittedName>
        <fullName evidence="3">Ppx/GppA family phosphatase</fullName>
    </submittedName>
</protein>
<gene>
    <name evidence="3" type="ORF">HKD24_01275</name>
</gene>
<dbReference type="SUPFAM" id="SSF53067">
    <property type="entry name" value="Actin-like ATPase domain"/>
    <property type="match status" value="2"/>
</dbReference>
<organism evidence="3 4">
    <name type="scientific">Gluconobacter vitians</name>
    <dbReference type="NCBI Taxonomy" id="2728102"/>
    <lineage>
        <taxon>Bacteria</taxon>
        <taxon>Pseudomonadati</taxon>
        <taxon>Pseudomonadota</taxon>
        <taxon>Alphaproteobacteria</taxon>
        <taxon>Acetobacterales</taxon>
        <taxon>Acetobacteraceae</taxon>
        <taxon>Gluconobacter</taxon>
    </lineage>
</organism>
<dbReference type="InterPro" id="IPR043129">
    <property type="entry name" value="ATPase_NBD"/>
</dbReference>
<sequence length="492" mass="53874">MSSSAQRSAIVDLGSNSVRLVVFEGVTRNPLPIFNEKVTLKLGRGLDTTGRLNEEGVALAMDVLGRFHTVARAMGAEPFQVLATAAVRDATNGPDFVDAIRARMPGVPIRVLEGTEEADYAARGVLCGLPEANGLVADIGGGSLELIHVADGQYFEAVTTKLGVIRLHDRAKGSIERAAEIANELLAAVNWLPGMTGRPLYLVGGAFRALARLQIARTQYPLNLVHLFSLSEGEAREMADWVISAPKRTLEKLPGAPRKRLSDAPFAAVVLRCLMERVRPSKVVFSVDGLREGWYMRHVASSVADLDPMTDLATEMANRLARSASLAEPLVKWTAPLFREETRTQKRLRELACMLSDIGSYDHPEYRAEQTYRRVMHGHGVGFDHSARAFIGLTLAVRYEVSMDSPLIEPSRQLLSRSEIDRAVQLGLALRLAYTLCAGTKVLLDECRLLVEDGTLVLILGARSVRAAGSAVRRRFERLAAAMQLQCQVREE</sequence>
<dbReference type="Pfam" id="PF02541">
    <property type="entry name" value="Ppx-GppA"/>
    <property type="match status" value="1"/>
</dbReference>
<dbReference type="PANTHER" id="PTHR30005">
    <property type="entry name" value="EXOPOLYPHOSPHATASE"/>
    <property type="match status" value="1"/>
</dbReference>
<evidence type="ECO:0000259" key="2">
    <source>
        <dbReference type="Pfam" id="PF21697"/>
    </source>
</evidence>
<dbReference type="Gene3D" id="3.30.420.150">
    <property type="entry name" value="Exopolyphosphatase. Domain 2"/>
    <property type="match status" value="1"/>
</dbReference>
<dbReference type="PANTHER" id="PTHR30005:SF0">
    <property type="entry name" value="RETROGRADE REGULATION PROTEIN 2"/>
    <property type="match status" value="1"/>
</dbReference>
<dbReference type="EMBL" id="JABCQG010000001">
    <property type="protein sequence ID" value="MBF0857850.1"/>
    <property type="molecule type" value="Genomic_DNA"/>
</dbReference>
<keyword evidence="4" id="KW-1185">Reference proteome</keyword>